<evidence type="ECO:0000313" key="3">
    <source>
        <dbReference type="EMBL" id="OHA67113.1"/>
    </source>
</evidence>
<gene>
    <name evidence="3" type="ORF">A3C82_02595</name>
</gene>
<dbReference type="STRING" id="1802451.A3C82_02595"/>
<evidence type="ECO:0008006" key="5">
    <source>
        <dbReference type="Google" id="ProtNLM"/>
    </source>
</evidence>
<dbReference type="Proteomes" id="UP000176901">
    <property type="component" value="Unassembled WGS sequence"/>
</dbReference>
<accession>A0A1G2R2V0</accession>
<feature type="compositionally biased region" description="Low complexity" evidence="1">
    <location>
        <begin position="150"/>
        <end position="183"/>
    </location>
</feature>
<evidence type="ECO:0000256" key="1">
    <source>
        <dbReference type="SAM" id="MobiDB-lite"/>
    </source>
</evidence>
<name>A0A1G2R2V0_9BACT</name>
<feature type="signal peptide" evidence="2">
    <location>
        <begin position="1"/>
        <end position="26"/>
    </location>
</feature>
<reference evidence="3 4" key="1">
    <citation type="journal article" date="2016" name="Nat. Commun.">
        <title>Thousands of microbial genomes shed light on interconnected biogeochemical processes in an aquifer system.</title>
        <authorList>
            <person name="Anantharaman K."/>
            <person name="Brown C.T."/>
            <person name="Hug L.A."/>
            <person name="Sharon I."/>
            <person name="Castelle C.J."/>
            <person name="Probst A.J."/>
            <person name="Thomas B.C."/>
            <person name="Singh A."/>
            <person name="Wilkins M.J."/>
            <person name="Karaoz U."/>
            <person name="Brodie E.L."/>
            <person name="Williams K.H."/>
            <person name="Hubbard S.S."/>
            <person name="Banfield J.F."/>
        </authorList>
    </citation>
    <scope>NUCLEOTIDE SEQUENCE [LARGE SCALE GENOMIC DNA]</scope>
</reference>
<dbReference type="AlphaFoldDB" id="A0A1G2R2V0"/>
<proteinExistence type="predicted"/>
<comment type="caution">
    <text evidence="3">The sequence shown here is derived from an EMBL/GenBank/DDBJ whole genome shotgun (WGS) entry which is preliminary data.</text>
</comment>
<protein>
    <recommendedName>
        <fullName evidence="5">Peptidoglycan binding-like domain-containing protein</fullName>
    </recommendedName>
</protein>
<dbReference type="EMBL" id="MHTW01000018">
    <property type="protein sequence ID" value="OHA67113.1"/>
    <property type="molecule type" value="Genomic_DNA"/>
</dbReference>
<feature type="compositionally biased region" description="Gly residues" evidence="1">
    <location>
        <begin position="138"/>
        <end position="149"/>
    </location>
</feature>
<keyword evidence="2" id="KW-0732">Signal</keyword>
<feature type="chain" id="PRO_5009584201" description="Peptidoglycan binding-like domain-containing protein" evidence="2">
    <location>
        <begin position="27"/>
        <end position="335"/>
    </location>
</feature>
<dbReference type="Gene3D" id="1.10.101.10">
    <property type="entry name" value="PGBD-like superfamily/PGBD"/>
    <property type="match status" value="1"/>
</dbReference>
<dbReference type="InterPro" id="IPR036365">
    <property type="entry name" value="PGBD-like_sf"/>
</dbReference>
<dbReference type="InterPro" id="IPR036366">
    <property type="entry name" value="PGBDSf"/>
</dbReference>
<sequence length="335" mass="33227">MRNKLNIVALLLLSLAVVLPGGVAKAAYNSVPFDAATTVVLTGPEPDITLTISGGVGQAVEAMVVGVNTVTVTLVGDGSNASSITFTSADRYTLNNDGGFSTTCGASTSSVTLTRAATAGTTTVILAPSTNLCSTSTGGAGGGGGGGGSTTTTTTTPATTPTTPITTPTTTPTTPTTTTTTTTTPIPTALVAIPAVPVNPTVAQVQAAITAILNNINYLRAQLAILIAEENQTVVPSTTACASVTFTRTLQVGTSGADVKCLQALLNQDSVTRIASSGVGSPGNETTLFGSLTRSAVTKFQEKYASSILTPSGLTVGTGTVGPSTRAKLNALLGK</sequence>
<organism evidence="3 4">
    <name type="scientific">Candidatus Wildermuthbacteria bacterium RIFCSPHIGHO2_02_FULL_47_12</name>
    <dbReference type="NCBI Taxonomy" id="1802451"/>
    <lineage>
        <taxon>Bacteria</taxon>
        <taxon>Candidatus Wildermuthiibacteriota</taxon>
    </lineage>
</organism>
<evidence type="ECO:0000313" key="4">
    <source>
        <dbReference type="Proteomes" id="UP000176901"/>
    </source>
</evidence>
<evidence type="ECO:0000256" key="2">
    <source>
        <dbReference type="SAM" id="SignalP"/>
    </source>
</evidence>
<dbReference type="SUPFAM" id="SSF47090">
    <property type="entry name" value="PGBD-like"/>
    <property type="match status" value="1"/>
</dbReference>
<feature type="region of interest" description="Disordered" evidence="1">
    <location>
        <begin position="136"/>
        <end position="183"/>
    </location>
</feature>